<dbReference type="Proteomes" id="UP001162483">
    <property type="component" value="Unassembled WGS sequence"/>
</dbReference>
<dbReference type="EMBL" id="CATNWA010000273">
    <property type="protein sequence ID" value="CAI9535565.1"/>
    <property type="molecule type" value="Genomic_DNA"/>
</dbReference>
<reference evidence="1" key="1">
    <citation type="submission" date="2023-05" db="EMBL/GenBank/DDBJ databases">
        <authorList>
            <person name="Stuckert A."/>
        </authorList>
    </citation>
    <scope>NUCLEOTIDE SEQUENCE</scope>
</reference>
<protein>
    <recommendedName>
        <fullName evidence="3">NADH dehydrogenase subunit 4L</fullName>
    </recommendedName>
</protein>
<organism evidence="1 2">
    <name type="scientific">Staurois parvus</name>
    <dbReference type="NCBI Taxonomy" id="386267"/>
    <lineage>
        <taxon>Eukaryota</taxon>
        <taxon>Metazoa</taxon>
        <taxon>Chordata</taxon>
        <taxon>Craniata</taxon>
        <taxon>Vertebrata</taxon>
        <taxon>Euteleostomi</taxon>
        <taxon>Amphibia</taxon>
        <taxon>Batrachia</taxon>
        <taxon>Anura</taxon>
        <taxon>Neobatrachia</taxon>
        <taxon>Ranoidea</taxon>
        <taxon>Ranidae</taxon>
        <taxon>Staurois</taxon>
    </lineage>
</organism>
<accession>A0ABN9AL69</accession>
<name>A0ABN9AL69_9NEOB</name>
<evidence type="ECO:0000313" key="2">
    <source>
        <dbReference type="Proteomes" id="UP001162483"/>
    </source>
</evidence>
<gene>
    <name evidence="1" type="ORF">SPARVUS_LOCUS879833</name>
</gene>
<proteinExistence type="predicted"/>
<evidence type="ECO:0000313" key="1">
    <source>
        <dbReference type="EMBL" id="CAI9535565.1"/>
    </source>
</evidence>
<comment type="caution">
    <text evidence="1">The sequence shown here is derived from an EMBL/GenBank/DDBJ whole genome shotgun (WGS) entry which is preliminary data.</text>
</comment>
<sequence length="46" mass="5332">MFWLLQTFSEFCTLCSSACADPTLSFYMTYYFMAELLLFPIASTLL</sequence>
<evidence type="ECO:0008006" key="3">
    <source>
        <dbReference type="Google" id="ProtNLM"/>
    </source>
</evidence>
<keyword evidence="2" id="KW-1185">Reference proteome</keyword>